<evidence type="ECO:0000259" key="13">
    <source>
        <dbReference type="PROSITE" id="PS50173"/>
    </source>
</evidence>
<evidence type="ECO:0000256" key="11">
    <source>
        <dbReference type="ARBA" id="ARBA00049244"/>
    </source>
</evidence>
<evidence type="ECO:0000256" key="7">
    <source>
        <dbReference type="ARBA" id="ARBA00022763"/>
    </source>
</evidence>
<dbReference type="InterPro" id="IPR036775">
    <property type="entry name" value="DNA_pol_Y-fam_lit_finger_sf"/>
</dbReference>
<evidence type="ECO:0000256" key="12">
    <source>
        <dbReference type="SAM" id="MobiDB-lite"/>
    </source>
</evidence>
<comment type="catalytic activity">
    <reaction evidence="11">
        <text>DNA(n) + a 2'-deoxyribonucleoside 5'-triphosphate = DNA(n+1) + diphosphate</text>
        <dbReference type="Rhea" id="RHEA:22508"/>
        <dbReference type="Rhea" id="RHEA-COMP:17339"/>
        <dbReference type="Rhea" id="RHEA-COMP:17340"/>
        <dbReference type="ChEBI" id="CHEBI:33019"/>
        <dbReference type="ChEBI" id="CHEBI:61560"/>
        <dbReference type="ChEBI" id="CHEBI:173112"/>
        <dbReference type="EC" id="2.7.7.7"/>
    </reaction>
</comment>
<dbReference type="FunFam" id="3.40.1170.60:FF:000014">
    <property type="entry name" value="Related to DNA polymerase kappa"/>
    <property type="match status" value="1"/>
</dbReference>
<reference evidence="14" key="1">
    <citation type="submission" date="2022-07" db="EMBL/GenBank/DDBJ databases">
        <title>Genome Sequence of Leucocoprinus birnbaumii.</title>
        <authorList>
            <person name="Buettner E."/>
        </authorList>
    </citation>
    <scope>NUCLEOTIDE SEQUENCE</scope>
    <source>
        <strain evidence="14">VT141</strain>
    </source>
</reference>
<keyword evidence="7" id="KW-0227">DNA damage</keyword>
<dbReference type="InterPro" id="IPR017961">
    <property type="entry name" value="DNA_pol_Y-fam_little_finger"/>
</dbReference>
<evidence type="ECO:0000313" key="15">
    <source>
        <dbReference type="Proteomes" id="UP001213000"/>
    </source>
</evidence>
<dbReference type="FunFam" id="3.30.1490.100:FF:000004">
    <property type="entry name" value="DNA polymerase IV"/>
    <property type="match status" value="1"/>
</dbReference>
<dbReference type="AlphaFoldDB" id="A0AAD5W148"/>
<dbReference type="Gene3D" id="3.30.70.270">
    <property type="match status" value="1"/>
</dbReference>
<evidence type="ECO:0000313" key="14">
    <source>
        <dbReference type="EMBL" id="KAJ3570389.1"/>
    </source>
</evidence>
<dbReference type="Gene3D" id="3.30.160.60">
    <property type="entry name" value="Classic Zinc Finger"/>
    <property type="match status" value="1"/>
</dbReference>
<dbReference type="GO" id="GO:0070987">
    <property type="term" value="P:error-free translesion synthesis"/>
    <property type="evidence" value="ECO:0007669"/>
    <property type="project" value="UniProtKB-ARBA"/>
</dbReference>
<evidence type="ECO:0000256" key="6">
    <source>
        <dbReference type="ARBA" id="ARBA00022723"/>
    </source>
</evidence>
<feature type="region of interest" description="Disordered" evidence="12">
    <location>
        <begin position="644"/>
        <end position="670"/>
    </location>
</feature>
<gene>
    <name evidence="14" type="ORF">NP233_g4438</name>
</gene>
<dbReference type="Gene3D" id="3.40.1170.60">
    <property type="match status" value="1"/>
</dbReference>
<comment type="caution">
    <text evidence="14">The sequence shown here is derived from an EMBL/GenBank/DDBJ whole genome shotgun (WGS) entry which is preliminary data.</text>
</comment>
<feature type="region of interest" description="Disordered" evidence="12">
    <location>
        <begin position="537"/>
        <end position="608"/>
    </location>
</feature>
<keyword evidence="5" id="KW-0235">DNA replication</keyword>
<feature type="compositionally biased region" description="Basic and acidic residues" evidence="12">
    <location>
        <begin position="582"/>
        <end position="607"/>
    </location>
</feature>
<dbReference type="NCBIfam" id="NF002677">
    <property type="entry name" value="PRK02406.1"/>
    <property type="match status" value="1"/>
</dbReference>
<dbReference type="Gene3D" id="1.10.150.810">
    <property type="match status" value="2"/>
</dbReference>
<dbReference type="GO" id="GO:0006260">
    <property type="term" value="P:DNA replication"/>
    <property type="evidence" value="ECO:0007669"/>
    <property type="project" value="UniProtKB-KW"/>
</dbReference>
<dbReference type="PANTHER" id="PTHR11076:SF33">
    <property type="entry name" value="DNA POLYMERASE KAPPA"/>
    <property type="match status" value="1"/>
</dbReference>
<feature type="compositionally biased region" description="Basic and acidic residues" evidence="12">
    <location>
        <begin position="644"/>
        <end position="655"/>
    </location>
</feature>
<dbReference type="Pfam" id="PF11799">
    <property type="entry name" value="IMS_C"/>
    <property type="match status" value="1"/>
</dbReference>
<evidence type="ECO:0000256" key="9">
    <source>
        <dbReference type="ARBA" id="ARBA00022932"/>
    </source>
</evidence>
<dbReference type="InterPro" id="IPR001126">
    <property type="entry name" value="UmuC"/>
</dbReference>
<evidence type="ECO:0000256" key="1">
    <source>
        <dbReference type="ARBA" id="ARBA00012417"/>
    </source>
</evidence>
<feature type="compositionally biased region" description="Basic and acidic residues" evidence="12">
    <location>
        <begin position="539"/>
        <end position="549"/>
    </location>
</feature>
<dbReference type="PROSITE" id="PS50173">
    <property type="entry name" value="UMUC"/>
    <property type="match status" value="1"/>
</dbReference>
<accession>A0AAD5W148</accession>
<keyword evidence="15" id="KW-1185">Reference proteome</keyword>
<keyword evidence="4" id="KW-0548">Nucleotidyltransferase</keyword>
<keyword evidence="10" id="KW-0234">DNA repair</keyword>
<dbReference type="EC" id="2.7.7.7" evidence="1"/>
<organism evidence="14 15">
    <name type="scientific">Leucocoprinus birnbaumii</name>
    <dbReference type="NCBI Taxonomy" id="56174"/>
    <lineage>
        <taxon>Eukaryota</taxon>
        <taxon>Fungi</taxon>
        <taxon>Dikarya</taxon>
        <taxon>Basidiomycota</taxon>
        <taxon>Agaricomycotina</taxon>
        <taxon>Agaricomycetes</taxon>
        <taxon>Agaricomycetidae</taxon>
        <taxon>Agaricales</taxon>
        <taxon>Agaricineae</taxon>
        <taxon>Agaricaceae</taxon>
        <taxon>Leucocoprinus</taxon>
    </lineage>
</organism>
<feature type="region of interest" description="Disordered" evidence="12">
    <location>
        <begin position="1"/>
        <end position="35"/>
    </location>
</feature>
<keyword evidence="8" id="KW-0460">Magnesium</keyword>
<dbReference type="FunFam" id="1.10.150.810:FF:000001">
    <property type="entry name" value="DNA polymerase kappa"/>
    <property type="match status" value="1"/>
</dbReference>
<evidence type="ECO:0000256" key="3">
    <source>
        <dbReference type="ARBA" id="ARBA00022679"/>
    </source>
</evidence>
<dbReference type="InterPro" id="IPR050116">
    <property type="entry name" value="DNA_polymerase-Y"/>
</dbReference>
<dbReference type="SUPFAM" id="SSF56672">
    <property type="entry name" value="DNA/RNA polymerases"/>
    <property type="match status" value="1"/>
</dbReference>
<feature type="domain" description="UmuC" evidence="13">
    <location>
        <begin position="127"/>
        <end position="302"/>
    </location>
</feature>
<evidence type="ECO:0000256" key="8">
    <source>
        <dbReference type="ARBA" id="ARBA00022842"/>
    </source>
</evidence>
<keyword evidence="9" id="KW-0239">DNA-directed DNA polymerase</keyword>
<dbReference type="PANTHER" id="PTHR11076">
    <property type="entry name" value="DNA REPAIR POLYMERASE UMUC / TRANSFERASE FAMILY MEMBER"/>
    <property type="match status" value="1"/>
</dbReference>
<dbReference type="GO" id="GO:0042276">
    <property type="term" value="P:error-prone translesion synthesis"/>
    <property type="evidence" value="ECO:0007669"/>
    <property type="project" value="TreeGrafter"/>
</dbReference>
<dbReference type="InterPro" id="IPR043128">
    <property type="entry name" value="Rev_trsase/Diguanyl_cyclase"/>
</dbReference>
<evidence type="ECO:0000256" key="4">
    <source>
        <dbReference type="ARBA" id="ARBA00022695"/>
    </source>
</evidence>
<evidence type="ECO:0000256" key="5">
    <source>
        <dbReference type="ARBA" id="ARBA00022705"/>
    </source>
</evidence>
<dbReference type="GO" id="GO:0006281">
    <property type="term" value="P:DNA repair"/>
    <property type="evidence" value="ECO:0007669"/>
    <property type="project" value="UniProtKB-KW"/>
</dbReference>
<dbReference type="InterPro" id="IPR022880">
    <property type="entry name" value="DNApol_IV"/>
</dbReference>
<protein>
    <recommendedName>
        <fullName evidence="2">DNA polymerase kappa</fullName>
        <ecNumber evidence="1">2.7.7.7</ecNumber>
    </recommendedName>
</protein>
<feature type="compositionally biased region" description="Polar residues" evidence="12">
    <location>
        <begin position="1"/>
        <end position="17"/>
    </location>
</feature>
<dbReference type="Gene3D" id="3.30.1490.100">
    <property type="entry name" value="DNA polymerase, Y-family, little finger domain"/>
    <property type="match status" value="1"/>
</dbReference>
<dbReference type="Pfam" id="PF00817">
    <property type="entry name" value="IMS"/>
    <property type="match status" value="1"/>
</dbReference>
<evidence type="ECO:0000256" key="2">
    <source>
        <dbReference type="ARBA" id="ARBA00016178"/>
    </source>
</evidence>
<dbReference type="EMBL" id="JANIEX010000240">
    <property type="protein sequence ID" value="KAJ3570389.1"/>
    <property type="molecule type" value="Genomic_DNA"/>
</dbReference>
<name>A0AAD5W148_9AGAR</name>
<evidence type="ECO:0000256" key="10">
    <source>
        <dbReference type="ARBA" id="ARBA00023204"/>
    </source>
</evidence>
<dbReference type="SUPFAM" id="SSF100879">
    <property type="entry name" value="Lesion bypass DNA polymerase (Y-family), little finger domain"/>
    <property type="match status" value="1"/>
</dbReference>
<proteinExistence type="predicted"/>
<dbReference type="GO" id="GO:0005634">
    <property type="term" value="C:nucleus"/>
    <property type="evidence" value="ECO:0007669"/>
    <property type="project" value="TreeGrafter"/>
</dbReference>
<keyword evidence="6" id="KW-0479">Metal-binding</keyword>
<keyword evidence="3" id="KW-0808">Transferase</keyword>
<sequence>MTSEASPHQDPPSQETASLVRRLAGPSSGKAGLAKDQSEINRIIAEVSKGSKFYENEKKKDKELTERINKVLKTRDDVTRGVDISKVEANVDRLVCLPIWSSAKSSTTPMTTQIAELESQRDLSQTIVHVDMDAFYASVELLNNPKLAGKPFGVGRGVLTTASYEARKYGVRSGMAGFVAKKLCPDLIFVSNHFSKYMEMSNQIMSIFKCYDPTMFPAGCDEGYLNITAYCEEHSISAEECVQEMRRIVFEETKLTVSAGIAPNKICSDKNKPNGQFQLSFDRKSIVSFMRDLSIRKVPGIGRVNERLLESIGIKTCGDIFTHRATVALMDKQFGLHFLLRTYLGIASNEVSPPQREGRKSIGSERTFSPMDDREKLLQKLEHIAFELETDMASSGWTGKTVTLKYKLDTYQVFTRAKSLNRYVSSKDDLFSIGKELFLAEGRLKLRLIGLRVTKLKDLRAPSPGGIKRFFEPVNLSPRKRPKLDHINAEQAGNHDYNDAEEQHTDAMPGYYEHEETAHGIQAEVDSEDEQQEILDLETETKEPKERPRPPISAPARPSSSSTRLEDMPSEIYLANTNPRPLGRERSRSDVGPRPDQSRSDVSDAKKAQTCPICSKMLMTDNQGLNAHIDFCLSRTAIEEARGKSTYSRADEPVRKPIPTELGGMTSKNKGWEFLMGQKDTLSNRPKSSKKRKK</sequence>
<dbReference type="GO" id="GO:0046872">
    <property type="term" value="F:metal ion binding"/>
    <property type="evidence" value="ECO:0007669"/>
    <property type="project" value="UniProtKB-KW"/>
</dbReference>
<dbReference type="GO" id="GO:0003887">
    <property type="term" value="F:DNA-directed DNA polymerase activity"/>
    <property type="evidence" value="ECO:0007669"/>
    <property type="project" value="UniProtKB-KW"/>
</dbReference>
<dbReference type="CDD" id="cd03586">
    <property type="entry name" value="PolY_Pol_IV_kappa"/>
    <property type="match status" value="1"/>
</dbReference>
<dbReference type="InterPro" id="IPR043502">
    <property type="entry name" value="DNA/RNA_pol_sf"/>
</dbReference>
<dbReference type="Proteomes" id="UP001213000">
    <property type="component" value="Unassembled WGS sequence"/>
</dbReference>
<dbReference type="GO" id="GO:0003684">
    <property type="term" value="F:damaged DNA binding"/>
    <property type="evidence" value="ECO:0007669"/>
    <property type="project" value="InterPro"/>
</dbReference>